<dbReference type="InterPro" id="IPR004567">
    <property type="entry name" value="Type_II_PanK"/>
</dbReference>
<dbReference type="OrthoDB" id="358216at2"/>
<keyword evidence="4 7" id="KW-0418">Kinase</keyword>
<evidence type="ECO:0000313" key="8">
    <source>
        <dbReference type="Proteomes" id="UP000247416"/>
    </source>
</evidence>
<gene>
    <name evidence="7" type="ORF">BJ095_107107</name>
</gene>
<dbReference type="RefSeq" id="WP_107934396.1">
    <property type="nucleotide sequence ID" value="NZ_PYWJ01000009.1"/>
</dbReference>
<evidence type="ECO:0000313" key="7">
    <source>
        <dbReference type="EMBL" id="PYF06872.1"/>
    </source>
</evidence>
<comment type="caution">
    <text evidence="7">The sequence shown here is derived from an EMBL/GenBank/DDBJ whole genome shotgun (WGS) entry which is preliminary data.</text>
</comment>
<evidence type="ECO:0000256" key="4">
    <source>
        <dbReference type="ARBA" id="ARBA00022777"/>
    </source>
</evidence>
<dbReference type="GO" id="GO:0005524">
    <property type="term" value="F:ATP binding"/>
    <property type="evidence" value="ECO:0007669"/>
    <property type="project" value="UniProtKB-KW"/>
</dbReference>
<proteinExistence type="predicted"/>
<dbReference type="Proteomes" id="UP000247416">
    <property type="component" value="Unassembled WGS sequence"/>
</dbReference>
<keyword evidence="2" id="KW-0808">Transferase</keyword>
<keyword evidence="6" id="KW-0173">Coenzyme A biosynthesis</keyword>
<accession>A0A318TPY5</accession>
<dbReference type="InterPro" id="IPR011602">
    <property type="entry name" value="Type_II_PanK_bac"/>
</dbReference>
<dbReference type="GO" id="GO:0005829">
    <property type="term" value="C:cytosol"/>
    <property type="evidence" value="ECO:0007669"/>
    <property type="project" value="TreeGrafter"/>
</dbReference>
<keyword evidence="5" id="KW-0067">ATP-binding</keyword>
<dbReference type="PANTHER" id="PTHR12280:SF20">
    <property type="entry name" value="4'-PHOSPHOPANTETHEINE PHOSPHATASE"/>
    <property type="match status" value="1"/>
</dbReference>
<dbReference type="Pfam" id="PF03630">
    <property type="entry name" value="Fumble"/>
    <property type="match status" value="1"/>
</dbReference>
<dbReference type="NCBIfam" id="NF009842">
    <property type="entry name" value="PRK13317.1"/>
    <property type="match status" value="1"/>
</dbReference>
<dbReference type="Gene3D" id="3.30.420.40">
    <property type="match status" value="1"/>
</dbReference>
<dbReference type="GO" id="GO:0004594">
    <property type="term" value="F:pantothenate kinase activity"/>
    <property type="evidence" value="ECO:0007669"/>
    <property type="project" value="InterPro"/>
</dbReference>
<dbReference type="CDD" id="cd24085">
    <property type="entry name" value="ASKHA_NBD_PanK-II_bac"/>
    <property type="match status" value="1"/>
</dbReference>
<reference evidence="7 8" key="1">
    <citation type="submission" date="2018-06" db="EMBL/GenBank/DDBJ databases">
        <title>Genomic Encyclopedia of Archaeal and Bacterial Type Strains, Phase II (KMG-II): from individual species to whole genera.</title>
        <authorList>
            <person name="Goeker M."/>
        </authorList>
    </citation>
    <scope>NUCLEOTIDE SEQUENCE [LARGE SCALE GENOMIC DNA]</scope>
    <source>
        <strain evidence="7 8">KACC 16626</strain>
    </source>
</reference>
<dbReference type="InterPro" id="IPR043129">
    <property type="entry name" value="ATPase_NBD"/>
</dbReference>
<dbReference type="AlphaFoldDB" id="A0A318TPY5"/>
<name>A0A318TPY5_9BACL</name>
<sequence length="283" mass="30836">MQNVIGIDAGGTLTKIAYINEQNEMDFVVFPSNDFSQVKAWIEGHPHIEEIGLTGGRTKQLLDVLKTMKSIQYLVEFEATFKGVKYLLEKNGHNIEQSVITNIGTGTSIHYMDGDSHMRVGGTGVGGGTLTGLSTIVTGISDFDEITANASIGSREGIDLFVKDIFKGMEPPIEGHLTASNFGNVNILKEKKHETNDLLATIQGLVGEVITTLSIQFAEEKRCESIIYIGSTLTNNEHLKQVIANYTILKKHTPIFLNDCGFTGAIGALLYKVELSNTIESPN</sequence>
<keyword evidence="1" id="KW-0963">Cytoplasm</keyword>
<dbReference type="EMBL" id="QJTJ01000007">
    <property type="protein sequence ID" value="PYF06872.1"/>
    <property type="molecule type" value="Genomic_DNA"/>
</dbReference>
<organism evidence="7 8">
    <name type="scientific">Ureibacillus chungkukjangi</name>
    <dbReference type="NCBI Taxonomy" id="1202712"/>
    <lineage>
        <taxon>Bacteria</taxon>
        <taxon>Bacillati</taxon>
        <taxon>Bacillota</taxon>
        <taxon>Bacilli</taxon>
        <taxon>Bacillales</taxon>
        <taxon>Caryophanaceae</taxon>
        <taxon>Ureibacillus</taxon>
    </lineage>
</organism>
<keyword evidence="3" id="KW-0547">Nucleotide-binding</keyword>
<evidence type="ECO:0000256" key="5">
    <source>
        <dbReference type="ARBA" id="ARBA00022840"/>
    </source>
</evidence>
<dbReference type="SUPFAM" id="SSF53067">
    <property type="entry name" value="Actin-like ATPase domain"/>
    <property type="match status" value="1"/>
</dbReference>
<evidence type="ECO:0000256" key="3">
    <source>
        <dbReference type="ARBA" id="ARBA00022741"/>
    </source>
</evidence>
<keyword evidence="8" id="KW-1185">Reference proteome</keyword>
<evidence type="ECO:0000256" key="1">
    <source>
        <dbReference type="ARBA" id="ARBA00022490"/>
    </source>
</evidence>
<dbReference type="PIRSF" id="PIRSF036940">
    <property type="entry name" value="PanK_bac_aCoA"/>
    <property type="match status" value="1"/>
</dbReference>
<protein>
    <submittedName>
        <fullName evidence="7">Pantothenate kinase</fullName>
    </submittedName>
</protein>
<dbReference type="GO" id="GO:0015937">
    <property type="term" value="P:coenzyme A biosynthetic process"/>
    <property type="evidence" value="ECO:0007669"/>
    <property type="project" value="UniProtKB-KW"/>
</dbReference>
<dbReference type="PANTHER" id="PTHR12280">
    <property type="entry name" value="PANTOTHENATE KINASE"/>
    <property type="match status" value="1"/>
</dbReference>
<evidence type="ECO:0000256" key="6">
    <source>
        <dbReference type="ARBA" id="ARBA00022993"/>
    </source>
</evidence>
<evidence type="ECO:0000256" key="2">
    <source>
        <dbReference type="ARBA" id="ARBA00022679"/>
    </source>
</evidence>